<dbReference type="InterPro" id="IPR036583">
    <property type="entry name" value="23S_rRNA_IVS_sf"/>
</dbReference>
<organism evidence="1 2">
    <name type="scientific">Litoribacter ruber</name>
    <dbReference type="NCBI Taxonomy" id="702568"/>
    <lineage>
        <taxon>Bacteria</taxon>
        <taxon>Pseudomonadati</taxon>
        <taxon>Bacteroidota</taxon>
        <taxon>Cytophagia</taxon>
        <taxon>Cytophagales</taxon>
        <taxon>Cyclobacteriaceae</taxon>
        <taxon>Litoribacter</taxon>
    </lineage>
</organism>
<dbReference type="NCBIfam" id="TIGR02436">
    <property type="entry name" value="four helix bundle protein"/>
    <property type="match status" value="1"/>
</dbReference>
<evidence type="ECO:0000313" key="2">
    <source>
        <dbReference type="Proteomes" id="UP001319104"/>
    </source>
</evidence>
<dbReference type="Proteomes" id="UP001319104">
    <property type="component" value="Unassembled WGS sequence"/>
</dbReference>
<dbReference type="SUPFAM" id="SSF158446">
    <property type="entry name" value="IVS-encoded protein-like"/>
    <property type="match status" value="1"/>
</dbReference>
<dbReference type="Gene3D" id="1.20.1440.60">
    <property type="entry name" value="23S rRNA-intervening sequence"/>
    <property type="match status" value="1"/>
</dbReference>
<dbReference type="RefSeq" id="WP_213943335.1">
    <property type="nucleotide sequence ID" value="NZ_JAHBGI010000004.1"/>
</dbReference>
<dbReference type="AlphaFoldDB" id="A0AAP2CIE9"/>
<gene>
    <name evidence="1" type="ORF">KI659_00235</name>
</gene>
<name>A0AAP2CIE9_9BACT</name>
<reference evidence="1 2" key="1">
    <citation type="submission" date="2021-05" db="EMBL/GenBank/DDBJ databases">
        <authorList>
            <person name="Zhang Z.D."/>
            <person name="Osman G."/>
        </authorList>
    </citation>
    <scope>NUCLEOTIDE SEQUENCE [LARGE SCALE GENOMIC DNA]</scope>
    <source>
        <strain evidence="1 2">KCTC 32217</strain>
    </source>
</reference>
<evidence type="ECO:0000313" key="1">
    <source>
        <dbReference type="EMBL" id="MBS9522432.1"/>
    </source>
</evidence>
<dbReference type="NCBIfam" id="NF008911">
    <property type="entry name" value="PRK12275.1-2"/>
    <property type="match status" value="1"/>
</dbReference>
<dbReference type="EMBL" id="JAHCMY010000001">
    <property type="protein sequence ID" value="MBS9522432.1"/>
    <property type="molecule type" value="Genomic_DNA"/>
</dbReference>
<keyword evidence="2" id="KW-1185">Reference proteome</keyword>
<proteinExistence type="predicted"/>
<dbReference type="CDD" id="cd16377">
    <property type="entry name" value="23S_rRNA_IVP_like"/>
    <property type="match status" value="1"/>
</dbReference>
<dbReference type="PANTHER" id="PTHR38471">
    <property type="entry name" value="FOUR HELIX BUNDLE PROTEIN"/>
    <property type="match status" value="1"/>
</dbReference>
<accession>A0AAP2CIE9</accession>
<dbReference type="Pfam" id="PF05635">
    <property type="entry name" value="23S_rRNA_IVP"/>
    <property type="match status" value="1"/>
</dbReference>
<dbReference type="InterPro" id="IPR012657">
    <property type="entry name" value="23S_rRNA-intervening_sequence"/>
</dbReference>
<dbReference type="PANTHER" id="PTHR38471:SF2">
    <property type="entry name" value="FOUR HELIX BUNDLE PROTEIN"/>
    <property type="match status" value="1"/>
</dbReference>
<comment type="caution">
    <text evidence="1">The sequence shown here is derived from an EMBL/GenBank/DDBJ whole genome shotgun (WGS) entry which is preliminary data.</text>
</comment>
<sequence length="123" mass="14069">MHRYSNLQVWQKAIDLAIMVYQATEKLPKEEKYGLISQINRAAVSIPSNIAEGAGRNTKRDFDHFLSVALASSFELDTQLIISNRLKFIGDDKFNQIETELKHIQNMLVKLKNSLNNYKPTST</sequence>
<protein>
    <submittedName>
        <fullName evidence="1">Four helix bundle protein</fullName>
    </submittedName>
</protein>